<accession>A0A8H7C8U8</accession>
<dbReference type="PANTHER" id="PTHR33266">
    <property type="entry name" value="CHROMOSOME 15, WHOLE GENOME SHOTGUN SEQUENCE"/>
    <property type="match status" value="1"/>
</dbReference>
<protein>
    <submittedName>
        <fullName evidence="2">Uncharacterized protein</fullName>
    </submittedName>
</protein>
<evidence type="ECO:0000313" key="3">
    <source>
        <dbReference type="Proteomes" id="UP000629468"/>
    </source>
</evidence>
<sequence>MEAAEDLFHQLTDEEKQAYKRLCVASSSKDRGRCQPSWKKLASVIAGRDDVPIAPELVSRIVDLSDEKAQSMQELFTHIKEYQALEAKAEPVVVPKALESSPDPRDLTQATSDFFRKARQKHDLELNGEVIDLIRSEKQDKEFPHCRAFLDSFTLSIMSKDGLPLPRKTEHVMPFHILLLLGENYGNNQAEVGAYEGSVIQQVLSYVKSQVKSSPSKESLKFAPNFFQKKAWNTGYVGKSDGLLRSAISSMYKHSLAEKVPWKNFCAIIQGSGAGKSRLVDKLAESVFTIPLVLRPDDDETGYPRGDIFGASNVLNLFCQGFSSVDQANRTYLLFMLNMVSYADDWIDGYLKEGHGTATIAADWRNHLGPPGSPNRIRMFDRAKSGSIPKGFEDIWNIHEGMFPDVIKPLVENFFKAIAKKVNHNTNINPLFVFYFDEAHHLTNYMVKSKRTAYQCLCNVMTYMLRAPVFGLFISTFSRLSQFSPRPRNFWSSRLLKPTDEGSDDEVHAPFVELPFDFWKQATIVVEGAHTGDEICSFPFMARFGRPLFWTLLEAKAGPAQVMELAMSKLRLRLENEGNYDSSDVNLDNIQSSQLIPLLAARVDFTFASNRDEAVYLERLLVASSMRTVYSVPQHREYLRRGYPSEPFLAEAAARLMFRRFKFNQENVAAVIEKYKKDVPTAVQQWFSRGLIERGQRGELVAKLLCTLAHDIAILTKVKQLNDSVSFSEMVPVVDFLKALIAENLIGNVLDTMPAYGEKKPLEEVFKNAYVHFTQFVKAGHKSIITEEVAYFLFTRGAAIQGYGNLVIPVWIKGKGNPDRSSMSAIFIQVKNRLNEQDILHDDVEDFEFFREPVGVQEDNRAYITIAMQLGIPESDKDSSSSLQPQRFSSPGGEKPHPCYELSLNGCSSHVYNVIDTQKGEAAYSGILAASGGILPEHPRQKKEFLDSVKRMKPLWEPEFEYFNWVEANRECRVQTLVGDEVEDQGDVEMEINDGNTSDDSDSDEAMD</sequence>
<feature type="compositionally biased region" description="Low complexity" evidence="1">
    <location>
        <begin position="880"/>
        <end position="891"/>
    </location>
</feature>
<dbReference type="PANTHER" id="PTHR33266:SF1">
    <property type="entry name" value="F-BOX DOMAIN-CONTAINING PROTEIN"/>
    <property type="match status" value="1"/>
</dbReference>
<proteinExistence type="predicted"/>
<gene>
    <name evidence="2" type="ORF">Agabi119p4_7768</name>
</gene>
<name>A0A8H7C8U8_AGABI</name>
<dbReference type="Proteomes" id="UP000629468">
    <property type="component" value="Unassembled WGS sequence"/>
</dbReference>
<comment type="caution">
    <text evidence="2">The sequence shown here is derived from an EMBL/GenBank/DDBJ whole genome shotgun (WGS) entry which is preliminary data.</text>
</comment>
<evidence type="ECO:0000256" key="1">
    <source>
        <dbReference type="SAM" id="MobiDB-lite"/>
    </source>
</evidence>
<reference evidence="2 3" key="1">
    <citation type="journal article" name="Sci. Rep.">
        <title>Telomere-to-telomere assembled and centromere annotated genomes of the two main subspecies of the button mushroom Agaricus bisporus reveal especially polymorphic chromosome ends.</title>
        <authorList>
            <person name="Sonnenberg A.S.M."/>
            <person name="Sedaghat-Telgerd N."/>
            <person name="Lavrijssen B."/>
            <person name="Ohm R.A."/>
            <person name="Hendrickx P.M."/>
            <person name="Scholtmeijer K."/>
            <person name="Baars J.J.P."/>
            <person name="van Peer A."/>
        </authorList>
    </citation>
    <scope>NUCLEOTIDE SEQUENCE [LARGE SCALE GENOMIC DNA]</scope>
    <source>
        <strain evidence="2 3">H119_p4</strain>
    </source>
</reference>
<dbReference type="EMBL" id="JABXXO010000010">
    <property type="protein sequence ID" value="KAF7768525.1"/>
    <property type="molecule type" value="Genomic_DNA"/>
</dbReference>
<organism evidence="2 3">
    <name type="scientific">Agaricus bisporus var. burnettii</name>
    <dbReference type="NCBI Taxonomy" id="192524"/>
    <lineage>
        <taxon>Eukaryota</taxon>
        <taxon>Fungi</taxon>
        <taxon>Dikarya</taxon>
        <taxon>Basidiomycota</taxon>
        <taxon>Agaricomycotina</taxon>
        <taxon>Agaricomycetes</taxon>
        <taxon>Agaricomycetidae</taxon>
        <taxon>Agaricales</taxon>
        <taxon>Agaricineae</taxon>
        <taxon>Agaricaceae</taxon>
        <taxon>Agaricus</taxon>
    </lineage>
</organism>
<feature type="region of interest" description="Disordered" evidence="1">
    <location>
        <begin position="982"/>
        <end position="1008"/>
    </location>
</feature>
<evidence type="ECO:0000313" key="2">
    <source>
        <dbReference type="EMBL" id="KAF7768525.1"/>
    </source>
</evidence>
<feature type="region of interest" description="Disordered" evidence="1">
    <location>
        <begin position="874"/>
        <end position="896"/>
    </location>
</feature>
<dbReference type="AlphaFoldDB" id="A0A8H7C8U8"/>